<protein>
    <submittedName>
        <fullName evidence="1">Uncharacterized protein</fullName>
    </submittedName>
</protein>
<evidence type="ECO:0000313" key="1">
    <source>
        <dbReference type="EMBL" id="MTW19917.1"/>
    </source>
</evidence>
<dbReference type="AlphaFoldDB" id="A0A6N8EBK1"/>
<evidence type="ECO:0000313" key="2">
    <source>
        <dbReference type="Proteomes" id="UP000434044"/>
    </source>
</evidence>
<reference evidence="1 2" key="1">
    <citation type="submission" date="2019-11" db="EMBL/GenBank/DDBJ databases">
        <title>Whole-genome sequence of the anaerobic purple sulfur bacterium Allochromatium palmeri DSM 15591.</title>
        <authorList>
            <person name="Kyndt J.A."/>
            <person name="Meyer T.E."/>
        </authorList>
    </citation>
    <scope>NUCLEOTIDE SEQUENCE [LARGE SCALE GENOMIC DNA]</scope>
    <source>
        <strain evidence="1 2">DSM 15591</strain>
    </source>
</reference>
<dbReference type="Proteomes" id="UP000434044">
    <property type="component" value="Unassembled WGS sequence"/>
</dbReference>
<comment type="caution">
    <text evidence="1">The sequence shown here is derived from an EMBL/GenBank/DDBJ whole genome shotgun (WGS) entry which is preliminary data.</text>
</comment>
<name>A0A6N8EBK1_9GAMM</name>
<accession>A0A6N8EBK1</accession>
<gene>
    <name evidence="1" type="ORF">GJ668_02280</name>
</gene>
<proteinExistence type="predicted"/>
<dbReference type="RefSeq" id="WP_155448504.1">
    <property type="nucleotide sequence ID" value="NZ_WNKT01000003.1"/>
</dbReference>
<sequence length="63" mass="7296">MMTYVYEEPSSLRIADWEDFCAAMREEVAQHPDRDDAIEALRFAEFMLDGIRQAWEAPQSNAA</sequence>
<keyword evidence="2" id="KW-1185">Reference proteome</keyword>
<dbReference type="EMBL" id="WNKT01000003">
    <property type="protein sequence ID" value="MTW19917.1"/>
    <property type="molecule type" value="Genomic_DNA"/>
</dbReference>
<organism evidence="1 2">
    <name type="scientific">Allochromatium palmeri</name>
    <dbReference type="NCBI Taxonomy" id="231048"/>
    <lineage>
        <taxon>Bacteria</taxon>
        <taxon>Pseudomonadati</taxon>
        <taxon>Pseudomonadota</taxon>
        <taxon>Gammaproteobacteria</taxon>
        <taxon>Chromatiales</taxon>
        <taxon>Chromatiaceae</taxon>
        <taxon>Allochromatium</taxon>
    </lineage>
</organism>